<organism evidence="2 3">
    <name type="scientific">Haloechinothrix salitolerans</name>
    <dbReference type="NCBI Taxonomy" id="926830"/>
    <lineage>
        <taxon>Bacteria</taxon>
        <taxon>Bacillati</taxon>
        <taxon>Actinomycetota</taxon>
        <taxon>Actinomycetes</taxon>
        <taxon>Pseudonocardiales</taxon>
        <taxon>Pseudonocardiaceae</taxon>
        <taxon>Haloechinothrix</taxon>
    </lineage>
</organism>
<gene>
    <name evidence="2" type="ORF">ACFQGD_05400</name>
</gene>
<dbReference type="SUPFAM" id="SSF54427">
    <property type="entry name" value="NTF2-like"/>
    <property type="match status" value="1"/>
</dbReference>
<dbReference type="RefSeq" id="WP_345395776.1">
    <property type="nucleotide sequence ID" value="NZ_BAABLA010000024.1"/>
</dbReference>
<dbReference type="InterPro" id="IPR032710">
    <property type="entry name" value="NTF2-like_dom_sf"/>
</dbReference>
<dbReference type="Proteomes" id="UP001596337">
    <property type="component" value="Unassembled WGS sequence"/>
</dbReference>
<evidence type="ECO:0000313" key="3">
    <source>
        <dbReference type="Proteomes" id="UP001596337"/>
    </source>
</evidence>
<reference evidence="3" key="1">
    <citation type="journal article" date="2019" name="Int. J. Syst. Evol. Microbiol.">
        <title>The Global Catalogue of Microorganisms (GCM) 10K type strain sequencing project: providing services to taxonomists for standard genome sequencing and annotation.</title>
        <authorList>
            <consortium name="The Broad Institute Genomics Platform"/>
            <consortium name="The Broad Institute Genome Sequencing Center for Infectious Disease"/>
            <person name="Wu L."/>
            <person name="Ma J."/>
        </authorList>
    </citation>
    <scope>NUCLEOTIDE SEQUENCE [LARGE SCALE GENOMIC DNA]</scope>
    <source>
        <strain evidence="3">KCTC 32255</strain>
    </source>
</reference>
<accession>A0ABW2BU97</accession>
<proteinExistence type="predicted"/>
<name>A0ABW2BU97_9PSEU</name>
<dbReference type="Pfam" id="PF13577">
    <property type="entry name" value="SnoaL_4"/>
    <property type="match status" value="1"/>
</dbReference>
<dbReference type="InterPro" id="IPR037401">
    <property type="entry name" value="SnoaL-like"/>
</dbReference>
<comment type="caution">
    <text evidence="2">The sequence shown here is derived from an EMBL/GenBank/DDBJ whole genome shotgun (WGS) entry which is preliminary data.</text>
</comment>
<keyword evidence="3" id="KW-1185">Reference proteome</keyword>
<dbReference type="CDD" id="cd00531">
    <property type="entry name" value="NTF2_like"/>
    <property type="match status" value="1"/>
</dbReference>
<evidence type="ECO:0000313" key="2">
    <source>
        <dbReference type="EMBL" id="MFC6866575.1"/>
    </source>
</evidence>
<protein>
    <submittedName>
        <fullName evidence="2">Nuclear transport factor 2 family protein</fullName>
    </submittedName>
</protein>
<evidence type="ECO:0000259" key="1">
    <source>
        <dbReference type="Pfam" id="PF13577"/>
    </source>
</evidence>
<dbReference type="Gene3D" id="3.10.450.50">
    <property type="match status" value="1"/>
</dbReference>
<dbReference type="EMBL" id="JBHSXX010000001">
    <property type="protein sequence ID" value="MFC6866575.1"/>
    <property type="molecule type" value="Genomic_DNA"/>
</dbReference>
<feature type="domain" description="SnoaL-like" evidence="1">
    <location>
        <begin position="3"/>
        <end position="127"/>
    </location>
</feature>
<sequence>MDLTALEDIRRLKYRYARSLDLKRWDEFADVFTEDATADYGTRATSEPLSLRGRDQIVSYMRDALGGNIITVHFCAQPEIEIDGDTADGTWCFEDTVIVPDHRVMIKGSAYYEDRYRREDGVWRIAHIGYQRTYELMLSFDDMPSLQLLANRWADVPQPQA</sequence>